<evidence type="ECO:0000256" key="1">
    <source>
        <dbReference type="PROSITE-ProRule" id="PRU01077"/>
    </source>
</evidence>
<evidence type="ECO:0000259" key="3">
    <source>
        <dbReference type="PROSITE" id="PS51741"/>
    </source>
</evidence>
<feature type="compositionally biased region" description="Polar residues" evidence="2">
    <location>
        <begin position="342"/>
        <end position="353"/>
    </location>
</feature>
<keyword evidence="5" id="KW-1185">Reference proteome</keyword>
<dbReference type="GO" id="GO:0005737">
    <property type="term" value="C:cytoplasm"/>
    <property type="evidence" value="ECO:0007669"/>
    <property type="project" value="TreeGrafter"/>
</dbReference>
<dbReference type="InterPro" id="IPR001060">
    <property type="entry name" value="FCH_dom"/>
</dbReference>
<dbReference type="GO" id="GO:0030041">
    <property type="term" value="P:actin filament polymerization"/>
    <property type="evidence" value="ECO:0007669"/>
    <property type="project" value="TreeGrafter"/>
</dbReference>
<dbReference type="EMBL" id="JAWDGP010005834">
    <property type="protein sequence ID" value="KAK3751245.1"/>
    <property type="molecule type" value="Genomic_DNA"/>
</dbReference>
<feature type="domain" description="F-BAR" evidence="3">
    <location>
        <begin position="47"/>
        <end position="303"/>
    </location>
</feature>
<evidence type="ECO:0000313" key="4">
    <source>
        <dbReference type="EMBL" id="KAK3751245.1"/>
    </source>
</evidence>
<proteinExistence type="predicted"/>
<name>A0AAE1D1V0_9GAST</name>
<organism evidence="4 5">
    <name type="scientific">Elysia crispata</name>
    <name type="common">lettuce slug</name>
    <dbReference type="NCBI Taxonomy" id="231223"/>
    <lineage>
        <taxon>Eukaryota</taxon>
        <taxon>Metazoa</taxon>
        <taxon>Spiralia</taxon>
        <taxon>Lophotrochozoa</taxon>
        <taxon>Mollusca</taxon>
        <taxon>Gastropoda</taxon>
        <taxon>Heterobranchia</taxon>
        <taxon>Euthyneura</taxon>
        <taxon>Panpulmonata</taxon>
        <taxon>Sacoglossa</taxon>
        <taxon>Placobranchoidea</taxon>
        <taxon>Plakobranchidae</taxon>
        <taxon>Elysia</taxon>
    </lineage>
</organism>
<dbReference type="PANTHER" id="PTHR23065:SF61">
    <property type="entry name" value="PROLINE-SERINE-THREONINE PHOSPHATASE-INTERACTING PROTEIN 2-LIKE"/>
    <property type="match status" value="1"/>
</dbReference>
<comment type="caution">
    <text evidence="4">The sequence shown here is derived from an EMBL/GenBank/DDBJ whole genome shotgun (WGS) entry which is preliminary data.</text>
</comment>
<dbReference type="SMART" id="SM00055">
    <property type="entry name" value="FCH"/>
    <property type="match status" value="1"/>
</dbReference>
<gene>
    <name evidence="4" type="ORF">RRG08_024001</name>
</gene>
<dbReference type="Pfam" id="PF00611">
    <property type="entry name" value="FCH"/>
    <property type="match status" value="1"/>
</dbReference>
<feature type="compositionally biased region" description="Low complexity" evidence="2">
    <location>
        <begin position="361"/>
        <end position="375"/>
    </location>
</feature>
<keyword evidence="1" id="KW-0175">Coiled coil</keyword>
<dbReference type="InterPro" id="IPR031160">
    <property type="entry name" value="F_BAR_dom"/>
</dbReference>
<dbReference type="Proteomes" id="UP001283361">
    <property type="component" value="Unassembled WGS sequence"/>
</dbReference>
<dbReference type="InterPro" id="IPR027267">
    <property type="entry name" value="AH/BAR_dom_sf"/>
</dbReference>
<evidence type="ECO:0000256" key="2">
    <source>
        <dbReference type="SAM" id="MobiDB-lite"/>
    </source>
</evidence>
<dbReference type="PROSITE" id="PS51741">
    <property type="entry name" value="F_BAR"/>
    <property type="match status" value="1"/>
</dbReference>
<protein>
    <recommendedName>
        <fullName evidence="3">F-BAR domain-containing protein</fullName>
    </recommendedName>
</protein>
<sequence>MSDSRVVSSWNSRCAKIRTTLVYYLSRKVINIGRESLVMTLTTYADTFWGGDLSCLDGFKALSRRNHEGKKICGEVEEYLKKRCKLETDYSKSLSGLAKIFKEQEQIGVLEATIIKLRSELDAMASAHTRAADFFNSQADLVEKFKKDQSVNKKAVEDTLSKAQNAKISQLSKTKQLEKTYVRRCQEKDSAEASLREIYTSSTAQAKEIDKARIKATKAEEEANKADDAYKSAVLVLEDSRVNWEREMVAACNVFQKLDEERITFLRQELWRAFNADSQIALDIDNSCEEVREILEKCDVVSDIDAFIQARGTGVDHPEPFQYRHYSKIVPSSDNDSGGSSEGQYTNAPYSEYSNEDFELPNSKPSNSKKPFSFPISISRKK</sequence>
<reference evidence="4" key="1">
    <citation type="journal article" date="2023" name="G3 (Bethesda)">
        <title>A reference genome for the long-term kleptoplast-retaining sea slug Elysia crispata morphotype clarki.</title>
        <authorList>
            <person name="Eastman K.E."/>
            <person name="Pendleton A.L."/>
            <person name="Shaikh M.A."/>
            <person name="Suttiyut T."/>
            <person name="Ogas R."/>
            <person name="Tomko P."/>
            <person name="Gavelis G."/>
            <person name="Widhalm J.R."/>
            <person name="Wisecaver J.H."/>
        </authorList>
    </citation>
    <scope>NUCLEOTIDE SEQUENCE</scope>
    <source>
        <strain evidence="4">ECLA1</strain>
    </source>
</reference>
<accession>A0AAE1D1V0</accession>
<dbReference type="GO" id="GO:0051015">
    <property type="term" value="F:actin filament binding"/>
    <property type="evidence" value="ECO:0007669"/>
    <property type="project" value="TreeGrafter"/>
</dbReference>
<dbReference type="GO" id="GO:0005884">
    <property type="term" value="C:actin filament"/>
    <property type="evidence" value="ECO:0007669"/>
    <property type="project" value="TreeGrafter"/>
</dbReference>
<dbReference type="SUPFAM" id="SSF103657">
    <property type="entry name" value="BAR/IMD domain-like"/>
    <property type="match status" value="1"/>
</dbReference>
<dbReference type="Gene3D" id="1.20.1270.60">
    <property type="entry name" value="Arfaptin homology (AH) domain/BAR domain"/>
    <property type="match status" value="1"/>
</dbReference>
<dbReference type="AlphaFoldDB" id="A0AAE1D1V0"/>
<dbReference type="PANTHER" id="PTHR23065">
    <property type="entry name" value="PROLINE-SERINE-THREONINE PHOSPHATASE INTERACTING PROTEIN 1"/>
    <property type="match status" value="1"/>
</dbReference>
<dbReference type="GO" id="GO:0005886">
    <property type="term" value="C:plasma membrane"/>
    <property type="evidence" value="ECO:0007669"/>
    <property type="project" value="TreeGrafter"/>
</dbReference>
<evidence type="ECO:0000313" key="5">
    <source>
        <dbReference type="Proteomes" id="UP001283361"/>
    </source>
</evidence>
<feature type="region of interest" description="Disordered" evidence="2">
    <location>
        <begin position="329"/>
        <end position="382"/>
    </location>
</feature>